<dbReference type="AlphaFoldDB" id="A0A1R3HUA2"/>
<evidence type="ECO:0000313" key="4">
    <source>
        <dbReference type="Proteomes" id="UP000187203"/>
    </source>
</evidence>
<reference evidence="4" key="1">
    <citation type="submission" date="2013-09" db="EMBL/GenBank/DDBJ databases">
        <title>Corchorus olitorius genome sequencing.</title>
        <authorList>
            <person name="Alam M."/>
            <person name="Haque M.S."/>
            <person name="Islam M.S."/>
            <person name="Emdad E.M."/>
            <person name="Islam M.M."/>
            <person name="Ahmed B."/>
            <person name="Halim A."/>
            <person name="Hossen Q.M.M."/>
            <person name="Hossain M.Z."/>
            <person name="Ahmed R."/>
            <person name="Khan M.M."/>
            <person name="Islam R."/>
            <person name="Rashid M.M."/>
            <person name="Khan S.A."/>
            <person name="Rahman M.S."/>
            <person name="Alam M."/>
            <person name="Yahiya A.S."/>
            <person name="Khan M.S."/>
            <person name="Azam M.S."/>
            <person name="Haque T."/>
            <person name="Lashkar M.Z.H."/>
            <person name="Akhand A.I."/>
            <person name="Morshed G."/>
            <person name="Roy S."/>
            <person name="Uddin K.S."/>
            <person name="Rabeya T."/>
            <person name="Hossain A.S."/>
            <person name="Chowdhury A."/>
            <person name="Snigdha A.R."/>
            <person name="Mortoza M.S."/>
            <person name="Matin S.A."/>
            <person name="Hoque S.M.E."/>
            <person name="Islam M.K."/>
            <person name="Roy D.K."/>
            <person name="Haider R."/>
            <person name="Moosa M.M."/>
            <person name="Elias S.M."/>
            <person name="Hasan A.M."/>
            <person name="Jahan S."/>
            <person name="Shafiuddin M."/>
            <person name="Mahmood N."/>
            <person name="Shommy N.S."/>
        </authorList>
    </citation>
    <scope>NUCLEOTIDE SEQUENCE [LARGE SCALE GENOMIC DNA]</scope>
    <source>
        <strain evidence="4">cv. O-4</strain>
    </source>
</reference>
<comment type="caution">
    <text evidence="3">The sequence shown here is derived from an EMBL/GenBank/DDBJ whole genome shotgun (WGS) entry which is preliminary data.</text>
</comment>
<feature type="signal peptide" evidence="2">
    <location>
        <begin position="1"/>
        <end position="18"/>
    </location>
</feature>
<keyword evidence="2" id="KW-0732">Signal</keyword>
<evidence type="ECO:0000256" key="1">
    <source>
        <dbReference type="SAM" id="MobiDB-lite"/>
    </source>
</evidence>
<keyword evidence="4" id="KW-1185">Reference proteome</keyword>
<evidence type="ECO:0000313" key="3">
    <source>
        <dbReference type="EMBL" id="OMO73979.1"/>
    </source>
</evidence>
<accession>A0A1R3HUA2</accession>
<feature type="region of interest" description="Disordered" evidence="1">
    <location>
        <begin position="52"/>
        <end position="112"/>
    </location>
</feature>
<dbReference type="Proteomes" id="UP000187203">
    <property type="component" value="Unassembled WGS sequence"/>
</dbReference>
<name>A0A1R3HUA2_9ROSI</name>
<organism evidence="3 4">
    <name type="scientific">Corchorus olitorius</name>
    <dbReference type="NCBI Taxonomy" id="93759"/>
    <lineage>
        <taxon>Eukaryota</taxon>
        <taxon>Viridiplantae</taxon>
        <taxon>Streptophyta</taxon>
        <taxon>Embryophyta</taxon>
        <taxon>Tracheophyta</taxon>
        <taxon>Spermatophyta</taxon>
        <taxon>Magnoliopsida</taxon>
        <taxon>eudicotyledons</taxon>
        <taxon>Gunneridae</taxon>
        <taxon>Pentapetalae</taxon>
        <taxon>rosids</taxon>
        <taxon>malvids</taxon>
        <taxon>Malvales</taxon>
        <taxon>Malvaceae</taxon>
        <taxon>Grewioideae</taxon>
        <taxon>Apeibeae</taxon>
        <taxon>Corchorus</taxon>
    </lineage>
</organism>
<sequence length="112" mass="11922">MMMIASLLLTLLTNSANARPLPSETSGSKLMMIMVIDNIERRSTETTKWEIAGINDDQSCNHGSESSLNKGETAPTPPPPESNTPEGQGNVNGGKSSSSSYSSAPPKPIYRL</sequence>
<protein>
    <submittedName>
        <fullName evidence="3">Uncharacterized protein</fullName>
    </submittedName>
</protein>
<gene>
    <name evidence="3" type="ORF">COLO4_26767</name>
</gene>
<feature type="chain" id="PRO_5013385854" evidence="2">
    <location>
        <begin position="19"/>
        <end position="112"/>
    </location>
</feature>
<feature type="compositionally biased region" description="Polar residues" evidence="1">
    <location>
        <begin position="56"/>
        <end position="70"/>
    </location>
</feature>
<proteinExistence type="predicted"/>
<dbReference type="EMBL" id="AWUE01019375">
    <property type="protein sequence ID" value="OMO73979.1"/>
    <property type="molecule type" value="Genomic_DNA"/>
</dbReference>
<evidence type="ECO:0000256" key="2">
    <source>
        <dbReference type="SAM" id="SignalP"/>
    </source>
</evidence>